<organism evidence="1">
    <name type="scientific">Aeromonas caviae</name>
    <name type="common">Aeromonas punctata</name>
    <dbReference type="NCBI Taxonomy" id="648"/>
    <lineage>
        <taxon>Bacteria</taxon>
        <taxon>Pseudomonadati</taxon>
        <taxon>Pseudomonadota</taxon>
        <taxon>Gammaproteobacteria</taxon>
        <taxon>Aeromonadales</taxon>
        <taxon>Aeromonadaceae</taxon>
        <taxon>Aeromonas</taxon>
    </lineage>
</organism>
<keyword evidence="1" id="KW-0614">Plasmid</keyword>
<dbReference type="EMBL" id="LT635654">
    <property type="protein sequence ID" value="SGZ37749.1"/>
    <property type="molecule type" value="Genomic_DNA"/>
</dbReference>
<accession>A0A1L0CG70</accession>
<evidence type="ECO:0000313" key="1">
    <source>
        <dbReference type="EMBL" id="SGZ37749.1"/>
    </source>
</evidence>
<geneLocation type="plasmid" evidence="1">
    <name>9716_6_60</name>
</geneLocation>
<reference evidence="1" key="2">
    <citation type="submission" date="2016-11" db="EMBL/GenBank/DDBJ databases">
        <authorList>
            <person name="Jaros S."/>
            <person name="Januszkiewicz K."/>
            <person name="Wedrychowicz H."/>
        </authorList>
    </citation>
    <scope>NUCLEOTIDE SEQUENCE</scope>
    <source>
        <strain evidence="1">9716_6_60</strain>
        <plasmid evidence="1">9716_6_60</plasmid>
    </source>
</reference>
<dbReference type="AlphaFoldDB" id="A0A1L0CG70"/>
<name>A0A1L0CG70_AERCA</name>
<reference evidence="1" key="1">
    <citation type="submission" date="2016-11" db="EMBL/GenBank/DDBJ databases">
        <title>Aeromonas genus plasmids.</title>
        <authorList>
            <person name="Klemm E.J."/>
            <person name="Page A.J."/>
        </authorList>
    </citation>
    <scope>NUCLEOTIDE SEQUENCE [LARGE SCALE GENOMIC DNA]</scope>
    <source>
        <strain evidence="1">9716_6_60</strain>
        <plasmid evidence="1">9716_6_60</plasmid>
    </source>
</reference>
<evidence type="ECO:0008006" key="2">
    <source>
        <dbReference type="Google" id="ProtNLM"/>
    </source>
</evidence>
<sequence>MNQKTNLKSIPEEQFSPYRAVDYLTTPAEIAAYIEVAKEENDPALLAAVMEDIRQIKTVQHASKTRILP</sequence>
<dbReference type="RefSeq" id="WP_065017941.1">
    <property type="nucleotide sequence ID" value="NZ_LT635654.1"/>
</dbReference>
<proteinExistence type="predicted"/>
<protein>
    <recommendedName>
        <fullName evidence="2">Addiction module antidote protein</fullName>
    </recommendedName>
</protein>